<name>A0A2S6HB45_9FIRM</name>
<dbReference type="GO" id="GO:0003700">
    <property type="term" value="F:DNA-binding transcription factor activity"/>
    <property type="evidence" value="ECO:0007669"/>
    <property type="project" value="TreeGrafter"/>
</dbReference>
<proteinExistence type="predicted"/>
<dbReference type="SMART" id="SM00354">
    <property type="entry name" value="HTH_LACI"/>
    <property type="match status" value="1"/>
</dbReference>
<feature type="domain" description="HTH lacI-type" evidence="4">
    <location>
        <begin position="1"/>
        <end position="57"/>
    </location>
</feature>
<dbReference type="RefSeq" id="WP_104439783.1">
    <property type="nucleotide sequence ID" value="NZ_PTJA01000022.1"/>
</dbReference>
<evidence type="ECO:0000256" key="2">
    <source>
        <dbReference type="ARBA" id="ARBA00023125"/>
    </source>
</evidence>
<dbReference type="OrthoDB" id="9768806at2"/>
<dbReference type="Proteomes" id="UP000237749">
    <property type="component" value="Unassembled WGS sequence"/>
</dbReference>
<dbReference type="PROSITE" id="PS00356">
    <property type="entry name" value="HTH_LACI_1"/>
    <property type="match status" value="1"/>
</dbReference>
<dbReference type="Pfam" id="PF13377">
    <property type="entry name" value="Peripla_BP_3"/>
    <property type="match status" value="1"/>
</dbReference>
<dbReference type="CDD" id="cd01544">
    <property type="entry name" value="PBP1_GalR"/>
    <property type="match status" value="1"/>
</dbReference>
<dbReference type="Gene3D" id="1.10.260.40">
    <property type="entry name" value="lambda repressor-like DNA-binding domains"/>
    <property type="match status" value="1"/>
</dbReference>
<accession>A0A2S6HB45</accession>
<evidence type="ECO:0000256" key="1">
    <source>
        <dbReference type="ARBA" id="ARBA00023015"/>
    </source>
</evidence>
<reference evidence="5 6" key="1">
    <citation type="submission" date="2018-02" db="EMBL/GenBank/DDBJ databases">
        <title>Genomic Encyclopedia of Archaeal and Bacterial Type Strains, Phase II (KMG-II): from individual species to whole genera.</title>
        <authorList>
            <person name="Goeker M."/>
        </authorList>
    </citation>
    <scope>NUCLEOTIDE SEQUENCE [LARGE SCALE GENOMIC DNA]</scope>
    <source>
        <strain evidence="5 6">DSM 3808</strain>
    </source>
</reference>
<protein>
    <submittedName>
        <fullName evidence="5">LacI family transcriptional regulator</fullName>
    </submittedName>
</protein>
<keyword evidence="1" id="KW-0805">Transcription regulation</keyword>
<dbReference type="CDD" id="cd01392">
    <property type="entry name" value="HTH_LacI"/>
    <property type="match status" value="1"/>
</dbReference>
<keyword evidence="6" id="KW-1185">Reference proteome</keyword>
<comment type="caution">
    <text evidence="5">The sequence shown here is derived from an EMBL/GenBank/DDBJ whole genome shotgun (WGS) entry which is preliminary data.</text>
</comment>
<organism evidence="5 6">
    <name type="scientific">Lacrimispora xylanisolvens</name>
    <dbReference type="NCBI Taxonomy" id="384636"/>
    <lineage>
        <taxon>Bacteria</taxon>
        <taxon>Bacillati</taxon>
        <taxon>Bacillota</taxon>
        <taxon>Clostridia</taxon>
        <taxon>Lachnospirales</taxon>
        <taxon>Lachnospiraceae</taxon>
        <taxon>Lacrimispora</taxon>
    </lineage>
</organism>
<dbReference type="Gene3D" id="3.40.50.2300">
    <property type="match status" value="2"/>
</dbReference>
<dbReference type="PANTHER" id="PTHR30146">
    <property type="entry name" value="LACI-RELATED TRANSCRIPTIONAL REPRESSOR"/>
    <property type="match status" value="1"/>
</dbReference>
<evidence type="ECO:0000313" key="5">
    <source>
        <dbReference type="EMBL" id="PPK74715.1"/>
    </source>
</evidence>
<gene>
    <name evidence="5" type="ORF">BXY41_1223</name>
</gene>
<dbReference type="Pfam" id="PF00356">
    <property type="entry name" value="LacI"/>
    <property type="match status" value="1"/>
</dbReference>
<dbReference type="PROSITE" id="PS50932">
    <property type="entry name" value="HTH_LACI_2"/>
    <property type="match status" value="1"/>
</dbReference>
<sequence>MTLKEIANLAGVSVSTVSRVINNNNSKAASKEVQDTIWRIVRETNYTPNTAARSLKLNRDPDGLSAPVKTIGCIFARSNSTTDDPFFSKIARSIEQEVYRQGYIMKYSFSAYDINDAATYQVITNNRVNGIAVLGRFDKGLLEFIKKQYKHVVYVGLNKIDTEFDQIVSDGYQASMAAIQYLHKLGHSSIAYVGEKQKELRYQGYLDAMKDLKLPVLREHIIAAPMSPEGGYNGVKAFLQKQEEKTVTALFCANDSTAIGAMKAIKDCGFSVPQDFSIISIDDIDTAQYMSPMLTTIRIPMEELGKMAAKILIDRIENGKGIHATVELPFQIITRESCCKLSRIRRGIGT</sequence>
<evidence type="ECO:0000256" key="3">
    <source>
        <dbReference type="ARBA" id="ARBA00023163"/>
    </source>
</evidence>
<dbReference type="InterPro" id="IPR046335">
    <property type="entry name" value="LacI/GalR-like_sensor"/>
</dbReference>
<dbReference type="GO" id="GO:0000976">
    <property type="term" value="F:transcription cis-regulatory region binding"/>
    <property type="evidence" value="ECO:0007669"/>
    <property type="project" value="TreeGrafter"/>
</dbReference>
<keyword evidence="2" id="KW-0238">DNA-binding</keyword>
<dbReference type="InterPro" id="IPR000843">
    <property type="entry name" value="HTH_LacI"/>
</dbReference>
<dbReference type="EMBL" id="PTJA01000022">
    <property type="protein sequence ID" value="PPK74715.1"/>
    <property type="molecule type" value="Genomic_DNA"/>
</dbReference>
<evidence type="ECO:0000313" key="6">
    <source>
        <dbReference type="Proteomes" id="UP000237749"/>
    </source>
</evidence>
<evidence type="ECO:0000259" key="4">
    <source>
        <dbReference type="PROSITE" id="PS50932"/>
    </source>
</evidence>
<dbReference type="AlphaFoldDB" id="A0A2S6HB45"/>
<keyword evidence="3" id="KW-0804">Transcription</keyword>
<dbReference type="InterPro" id="IPR010982">
    <property type="entry name" value="Lambda_DNA-bd_dom_sf"/>
</dbReference>
<dbReference type="SUPFAM" id="SSF53822">
    <property type="entry name" value="Periplasmic binding protein-like I"/>
    <property type="match status" value="1"/>
</dbReference>
<dbReference type="PANTHER" id="PTHR30146:SF109">
    <property type="entry name" value="HTH-TYPE TRANSCRIPTIONAL REGULATOR GALS"/>
    <property type="match status" value="1"/>
</dbReference>
<dbReference type="InterPro" id="IPR028082">
    <property type="entry name" value="Peripla_BP_I"/>
</dbReference>
<dbReference type="SUPFAM" id="SSF47413">
    <property type="entry name" value="lambda repressor-like DNA-binding domains"/>
    <property type="match status" value="1"/>
</dbReference>
<dbReference type="PRINTS" id="PR00036">
    <property type="entry name" value="HTHLACI"/>
</dbReference>